<dbReference type="STRING" id="1797768.A3C59_01210"/>
<evidence type="ECO:0000313" key="3">
    <source>
        <dbReference type="EMBL" id="OGE32741.1"/>
    </source>
</evidence>
<feature type="transmembrane region" description="Helical" evidence="1">
    <location>
        <begin position="210"/>
        <end position="231"/>
    </location>
</feature>
<keyword evidence="1" id="KW-0812">Transmembrane</keyword>
<feature type="transmembrane region" description="Helical" evidence="1">
    <location>
        <begin position="306"/>
        <end position="325"/>
    </location>
</feature>
<organism evidence="3 4">
    <name type="scientific">Candidatus Daviesbacteria bacterium RIFCSPHIGHO2_02_FULL_36_13</name>
    <dbReference type="NCBI Taxonomy" id="1797768"/>
    <lineage>
        <taxon>Bacteria</taxon>
        <taxon>Candidatus Daviesiibacteriota</taxon>
    </lineage>
</organism>
<dbReference type="Proteomes" id="UP000176902">
    <property type="component" value="Unassembled WGS sequence"/>
</dbReference>
<dbReference type="Pfam" id="PF10131">
    <property type="entry name" value="PTPS_related"/>
    <property type="match status" value="1"/>
</dbReference>
<dbReference type="AlphaFoldDB" id="A0A1F5JWC9"/>
<dbReference type="EMBL" id="MFCV01000022">
    <property type="protein sequence ID" value="OGE32741.1"/>
    <property type="molecule type" value="Genomic_DNA"/>
</dbReference>
<feature type="transmembrane region" description="Helical" evidence="1">
    <location>
        <begin position="345"/>
        <end position="366"/>
    </location>
</feature>
<feature type="transmembrane region" description="Helical" evidence="1">
    <location>
        <begin position="277"/>
        <end position="299"/>
    </location>
</feature>
<gene>
    <name evidence="3" type="ORF">A3C59_01210</name>
</gene>
<name>A0A1F5JWC9_9BACT</name>
<feature type="transmembrane region" description="Helical" evidence="1">
    <location>
        <begin position="169"/>
        <end position="198"/>
    </location>
</feature>
<feature type="transmembrane region" description="Helical" evidence="1">
    <location>
        <begin position="7"/>
        <end position="26"/>
    </location>
</feature>
<comment type="caution">
    <text evidence="3">The sequence shown here is derived from an EMBL/GenBank/DDBJ whole genome shotgun (WGS) entry which is preliminary data.</text>
</comment>
<feature type="domain" description="Membrane protein 6-pyruvoyl-tetrahydropterin synthase-related" evidence="2">
    <location>
        <begin position="71"/>
        <end position="425"/>
    </location>
</feature>
<feature type="transmembrane region" description="Helical" evidence="1">
    <location>
        <begin position="520"/>
        <end position="537"/>
    </location>
</feature>
<keyword evidence="1" id="KW-1133">Transmembrane helix</keyword>
<proteinExistence type="predicted"/>
<evidence type="ECO:0000256" key="1">
    <source>
        <dbReference type="SAM" id="Phobius"/>
    </source>
</evidence>
<evidence type="ECO:0000259" key="2">
    <source>
        <dbReference type="Pfam" id="PF10131"/>
    </source>
</evidence>
<protein>
    <recommendedName>
        <fullName evidence="2">Membrane protein 6-pyruvoyl-tetrahydropterin synthase-related domain-containing protein</fullName>
    </recommendedName>
</protein>
<keyword evidence="1" id="KW-0472">Membrane</keyword>
<evidence type="ECO:0000313" key="4">
    <source>
        <dbReference type="Proteomes" id="UP000176902"/>
    </source>
</evidence>
<sequence length="543" mass="62663">MTKMIKNYWPILIILIFSIFIIWPIFRPGYFSHHDDLHVMRIFEMRKCIEDLQIPCRWVPDMGYGNGYPLFNYYNPFPYYIGAALSIFGGFVISAKLLFLIPLILGGVFMYLLGKELFNKEAGLVVGILYLFAPYRALDSFVRGAVAESFAIAIVPLVFYFLIKKKLIFFSITLAIFLTSHTIMTLLFLTVLVFLILYHLWTENFKNVRGVIFAILLGIGLSAFFTLPAYFEKNLVQIDNLARLDLDFRAHFATFPQLFMDRAWGYGASFPGPIDTISFQIGLPHWILVFLSVPFVLVLKRKERKFLVLYAGFLLLFLFSIFMTHNKSAFLWEKIGILRFTQFPWRFLAVAIFTSSILGGFLVYSLNKTLARILAVGIIILTVFLNWNYFKPEKFYFEIGDSQKLSGAEWDTQQKASILDYLPVGAQKPLEPAQDIPYIEGEAEVKNFKNKSNKWDLLIDVKSPSRIEIPVIDFPNWKVYEGKKIISHTNDNYVKRISFNLEPGLHQISGRLKNTPIREISNIITLISILTVLYLTYGKKIVK</sequence>
<feature type="transmembrane region" description="Helical" evidence="1">
    <location>
        <begin position="145"/>
        <end position="163"/>
    </location>
</feature>
<feature type="transmembrane region" description="Helical" evidence="1">
    <location>
        <begin position="373"/>
        <end position="390"/>
    </location>
</feature>
<accession>A0A1F5JWC9</accession>
<feature type="transmembrane region" description="Helical" evidence="1">
    <location>
        <begin position="79"/>
        <end position="112"/>
    </location>
</feature>
<dbReference type="InterPro" id="IPR018776">
    <property type="entry name" value="Membrane_prot_PTPS-rel_domain"/>
</dbReference>
<reference evidence="3 4" key="1">
    <citation type="journal article" date="2016" name="Nat. Commun.">
        <title>Thousands of microbial genomes shed light on interconnected biogeochemical processes in an aquifer system.</title>
        <authorList>
            <person name="Anantharaman K."/>
            <person name="Brown C.T."/>
            <person name="Hug L.A."/>
            <person name="Sharon I."/>
            <person name="Castelle C.J."/>
            <person name="Probst A.J."/>
            <person name="Thomas B.C."/>
            <person name="Singh A."/>
            <person name="Wilkins M.J."/>
            <person name="Karaoz U."/>
            <person name="Brodie E.L."/>
            <person name="Williams K.H."/>
            <person name="Hubbard S.S."/>
            <person name="Banfield J.F."/>
        </authorList>
    </citation>
    <scope>NUCLEOTIDE SEQUENCE [LARGE SCALE GENOMIC DNA]</scope>
</reference>